<keyword evidence="3" id="KW-1185">Reference proteome</keyword>
<organism evidence="2 3">
    <name type="scientific">Sphingomonas crocodyli</name>
    <dbReference type="NCBI Taxonomy" id="1979270"/>
    <lineage>
        <taxon>Bacteria</taxon>
        <taxon>Pseudomonadati</taxon>
        <taxon>Pseudomonadota</taxon>
        <taxon>Alphaproteobacteria</taxon>
        <taxon>Sphingomonadales</taxon>
        <taxon>Sphingomonadaceae</taxon>
        <taxon>Sphingomonas</taxon>
    </lineage>
</organism>
<gene>
    <name evidence="2" type="ORF">EOD43_00700</name>
</gene>
<feature type="domain" description="Hemerythrin-like" evidence="1">
    <location>
        <begin position="5"/>
        <end position="137"/>
    </location>
</feature>
<accession>A0A437M482</accession>
<dbReference type="AlphaFoldDB" id="A0A437M482"/>
<protein>
    <submittedName>
        <fullName evidence="2">Hemerythrin domain-containing protein</fullName>
    </submittedName>
</protein>
<evidence type="ECO:0000259" key="1">
    <source>
        <dbReference type="Pfam" id="PF01814"/>
    </source>
</evidence>
<comment type="caution">
    <text evidence="2">The sequence shown here is derived from an EMBL/GenBank/DDBJ whole genome shotgun (WGS) entry which is preliminary data.</text>
</comment>
<sequence>MSRTANLRRQHDAAVIIVGEINNLLLARPGIEARDGAFQASLLLAKLTGLLRIHFAQEDRQLYPSLMASGRGGVAEIARRFFEEMGDLGQAYGAFAQRWESATQILNDPRGFRRESKVIFTALADRITRENEQLYPHADAAIDTDASLRAA</sequence>
<dbReference type="Proteomes" id="UP000282971">
    <property type="component" value="Unassembled WGS sequence"/>
</dbReference>
<dbReference type="EMBL" id="SACN01000001">
    <property type="protein sequence ID" value="RVT92487.1"/>
    <property type="molecule type" value="Genomic_DNA"/>
</dbReference>
<evidence type="ECO:0000313" key="3">
    <source>
        <dbReference type="Proteomes" id="UP000282971"/>
    </source>
</evidence>
<proteinExistence type="predicted"/>
<dbReference type="InterPro" id="IPR012312">
    <property type="entry name" value="Hemerythrin-like"/>
</dbReference>
<dbReference type="OrthoDB" id="7203877at2"/>
<dbReference type="Pfam" id="PF01814">
    <property type="entry name" value="Hemerythrin"/>
    <property type="match status" value="1"/>
</dbReference>
<dbReference type="RefSeq" id="WP_127740136.1">
    <property type="nucleotide sequence ID" value="NZ_SACN01000001.1"/>
</dbReference>
<name>A0A437M482_9SPHN</name>
<dbReference type="Gene3D" id="1.20.120.520">
    <property type="entry name" value="nmb1532 protein domain like"/>
    <property type="match status" value="1"/>
</dbReference>
<evidence type="ECO:0000313" key="2">
    <source>
        <dbReference type="EMBL" id="RVT92487.1"/>
    </source>
</evidence>
<reference evidence="2 3" key="1">
    <citation type="submission" date="2019-01" db="EMBL/GenBank/DDBJ databases">
        <authorList>
            <person name="Chen W.-M."/>
        </authorList>
    </citation>
    <scope>NUCLEOTIDE SEQUENCE [LARGE SCALE GENOMIC DNA]</scope>
    <source>
        <strain evidence="2 3">CCP-7</strain>
    </source>
</reference>